<evidence type="ECO:0000313" key="8">
    <source>
        <dbReference type="Proteomes" id="UP000192997"/>
    </source>
</evidence>
<feature type="domain" description="Fatty acid hydroxylase" evidence="6">
    <location>
        <begin position="106"/>
        <end position="240"/>
    </location>
</feature>
<dbReference type="GO" id="GO:0016491">
    <property type="term" value="F:oxidoreductase activity"/>
    <property type="evidence" value="ECO:0007669"/>
    <property type="project" value="InterPro"/>
</dbReference>
<accession>A0A1X4G7K0</accession>
<comment type="subcellular location">
    <subcellularLocation>
        <location evidence="1">Membrane</location>
    </subcellularLocation>
</comment>
<evidence type="ECO:0000256" key="2">
    <source>
        <dbReference type="ARBA" id="ARBA00022692"/>
    </source>
</evidence>
<dbReference type="Pfam" id="PF04116">
    <property type="entry name" value="FA_hydroxylase"/>
    <property type="match status" value="1"/>
</dbReference>
<evidence type="ECO:0000256" key="4">
    <source>
        <dbReference type="ARBA" id="ARBA00023136"/>
    </source>
</evidence>
<feature type="transmembrane region" description="Helical" evidence="5">
    <location>
        <begin position="12"/>
        <end position="34"/>
    </location>
</feature>
<dbReference type="Proteomes" id="UP000192997">
    <property type="component" value="Unassembled WGS sequence"/>
</dbReference>
<gene>
    <name evidence="7" type="ORF">B7O87_08550</name>
</gene>
<feature type="transmembrane region" description="Helical" evidence="5">
    <location>
        <begin position="160"/>
        <end position="189"/>
    </location>
</feature>
<name>A0A1X4G7K0_9CYAN</name>
<evidence type="ECO:0000256" key="5">
    <source>
        <dbReference type="SAM" id="Phobius"/>
    </source>
</evidence>
<evidence type="ECO:0000313" key="7">
    <source>
        <dbReference type="EMBL" id="OSO90979.1"/>
    </source>
</evidence>
<keyword evidence="3 5" id="KW-1133">Transmembrane helix</keyword>
<feature type="transmembrane region" description="Helical" evidence="5">
    <location>
        <begin position="63"/>
        <end position="86"/>
    </location>
</feature>
<dbReference type="AlphaFoldDB" id="A0A1X4G7K0"/>
<feature type="transmembrane region" description="Helical" evidence="5">
    <location>
        <begin position="98"/>
        <end position="118"/>
    </location>
</feature>
<dbReference type="EMBL" id="NBYN01000042">
    <property type="protein sequence ID" value="OSO90979.1"/>
    <property type="molecule type" value="Genomic_DNA"/>
</dbReference>
<comment type="caution">
    <text evidence="7">The sequence shown here is derived from an EMBL/GenBank/DDBJ whole genome shotgun (WGS) entry which is preliminary data.</text>
</comment>
<dbReference type="InterPro" id="IPR050307">
    <property type="entry name" value="Sterol_Desaturase_Related"/>
</dbReference>
<protein>
    <submittedName>
        <fullName evidence="7">Sterol desaturase</fullName>
    </submittedName>
</protein>
<dbReference type="GO" id="GO:0005506">
    <property type="term" value="F:iron ion binding"/>
    <property type="evidence" value="ECO:0007669"/>
    <property type="project" value="InterPro"/>
</dbReference>
<evidence type="ECO:0000256" key="1">
    <source>
        <dbReference type="ARBA" id="ARBA00004370"/>
    </source>
</evidence>
<evidence type="ECO:0000259" key="6">
    <source>
        <dbReference type="Pfam" id="PF04116"/>
    </source>
</evidence>
<dbReference type="InterPro" id="IPR006694">
    <property type="entry name" value="Fatty_acid_hydroxylase"/>
</dbReference>
<evidence type="ECO:0000256" key="3">
    <source>
        <dbReference type="ARBA" id="ARBA00022989"/>
    </source>
</evidence>
<reference evidence="8" key="1">
    <citation type="submission" date="2017-04" db="EMBL/GenBank/DDBJ databases">
        <authorList>
            <person name="Abreu V.A."/>
            <person name="Popin R.V."/>
            <person name="Rigonato J."/>
            <person name="Andreote A.P."/>
            <person name="Schaker P.C."/>
            <person name="Hoff-Risseti C."/>
            <person name="Alvarenga D.O."/>
            <person name="Varani A.M."/>
            <person name="Fiore M.F."/>
        </authorList>
    </citation>
    <scope>NUCLEOTIDE SEQUENCE [LARGE SCALE GENOMIC DNA]</scope>
    <source>
        <strain evidence="8">CENA303</strain>
    </source>
</reference>
<dbReference type="PANTHER" id="PTHR11863">
    <property type="entry name" value="STEROL DESATURASE"/>
    <property type="match status" value="1"/>
</dbReference>
<organism evidence="7 8">
    <name type="scientific">Cylindrospermopsis raciborskii CENA303</name>
    <dbReference type="NCBI Taxonomy" id="1170769"/>
    <lineage>
        <taxon>Bacteria</taxon>
        <taxon>Bacillati</taxon>
        <taxon>Cyanobacteriota</taxon>
        <taxon>Cyanophyceae</taxon>
        <taxon>Nostocales</taxon>
        <taxon>Aphanizomenonaceae</taxon>
        <taxon>Cylindrospermopsis</taxon>
    </lineage>
</organism>
<sequence>MLPNMIKFTVLTIIIFCALSLRYFLVSWPLYWLLWTRRPPSWEKRRLQEIKENSQNIKTEIKWSIVSSLIFSPGVALAMTIINNGYTRVYTNPLEYSYLYLPISLLIYLFLHDTYFYWTHLWLHNPKIYRRFHRIHHQSIKPTPWTSFCFDPLESIMQAVIIPIMLLIIPIHISMLVLLLILMTVFGVINHLGYEVYPRSWMKGFWAEHWITPSHHTLHHHKFNCNYGLYFRFWDKVMGTDVIQEEKLHF</sequence>
<keyword evidence="4 5" id="KW-0472">Membrane</keyword>
<proteinExistence type="predicted"/>
<dbReference type="GO" id="GO:0008610">
    <property type="term" value="P:lipid biosynthetic process"/>
    <property type="evidence" value="ECO:0007669"/>
    <property type="project" value="InterPro"/>
</dbReference>
<keyword evidence="2 5" id="KW-0812">Transmembrane</keyword>
<dbReference type="GO" id="GO:0016020">
    <property type="term" value="C:membrane"/>
    <property type="evidence" value="ECO:0007669"/>
    <property type="project" value="UniProtKB-SubCell"/>
</dbReference>